<dbReference type="GO" id="GO:0003682">
    <property type="term" value="F:chromatin binding"/>
    <property type="evidence" value="ECO:0007669"/>
    <property type="project" value="TreeGrafter"/>
</dbReference>
<dbReference type="InParanoid" id="A0A165JUK2"/>
<feature type="domain" description="SET" evidence="4">
    <location>
        <begin position="335"/>
        <end position="459"/>
    </location>
</feature>
<sequence>MENEERDKAVDAYEQAWKAFYAWNSEEAQRILSSLGGESTTVSSDSVSGSVSGEGGDAANEWVVADEMVVSEDESWLQTFTEESSTTVRITRPVVLLDMIELEAARLMASERGDGGSMKVGAEIDAMRVLSRPLQESNECGGLMTDTWQRDVPLWPEFVDRENELGDIFDEFLRRDDREKTGLREHFEDFIKSGCFRSSCIEPSCSSHGPAKNCVDELAMRFDLEEFRARSKETCGDECFLAEVVEPSKNGLWTEKERDDLRLIVSQCPELSSCELAVVSDKSCREVYVERQHLEDETAEVSGMASAAVAEDGERTLGVTGGASAGEHGNVKMGSEMPTKTFVAEGAYGFGLFARDLIPKDSLVGEYTGEVLCDGRALSQAVIGEHIERNYVFDFEEYPQNDVCLDALEAGNATRFINHADKERANAVAKRKWVNGDMKIGIYATREIRKNDEIFMDYGARYFKKKEEGKEIEQKQE</sequence>
<reference evidence="5 6" key="1">
    <citation type="journal article" date="2016" name="Mol. Biol. Evol.">
        <title>Comparative Genomics of Early-Diverging Mushroom-Forming Fungi Provides Insights into the Origins of Lignocellulose Decay Capabilities.</title>
        <authorList>
            <person name="Nagy L.G."/>
            <person name="Riley R."/>
            <person name="Tritt A."/>
            <person name="Adam C."/>
            <person name="Daum C."/>
            <person name="Floudas D."/>
            <person name="Sun H."/>
            <person name="Yadav J.S."/>
            <person name="Pangilinan J."/>
            <person name="Larsson K.H."/>
            <person name="Matsuura K."/>
            <person name="Barry K."/>
            <person name="Labutti K."/>
            <person name="Kuo R."/>
            <person name="Ohm R.A."/>
            <person name="Bhattacharya S.S."/>
            <person name="Shirouzu T."/>
            <person name="Yoshinaga Y."/>
            <person name="Martin F.M."/>
            <person name="Grigoriev I.V."/>
            <person name="Hibbett D.S."/>
        </authorList>
    </citation>
    <scope>NUCLEOTIDE SEQUENCE [LARGE SCALE GENOMIC DNA]</scope>
    <source>
        <strain evidence="5 6">HHB12029</strain>
    </source>
</reference>
<dbReference type="PANTHER" id="PTHR45747:SF4">
    <property type="entry name" value="HISTONE-LYSINE N-METHYLTRANSFERASE E(Z)"/>
    <property type="match status" value="1"/>
</dbReference>
<dbReference type="Pfam" id="PF00856">
    <property type="entry name" value="SET"/>
    <property type="match status" value="1"/>
</dbReference>
<dbReference type="SMART" id="SM00317">
    <property type="entry name" value="SET"/>
    <property type="match status" value="1"/>
</dbReference>
<evidence type="ECO:0000259" key="4">
    <source>
        <dbReference type="PROSITE" id="PS50280"/>
    </source>
</evidence>
<dbReference type="SUPFAM" id="SSF82199">
    <property type="entry name" value="SET domain"/>
    <property type="match status" value="1"/>
</dbReference>
<dbReference type="InterPro" id="IPR046341">
    <property type="entry name" value="SET_dom_sf"/>
</dbReference>
<feature type="region of interest" description="Disordered" evidence="3">
    <location>
        <begin position="38"/>
        <end position="57"/>
    </location>
</feature>
<dbReference type="AlphaFoldDB" id="A0A165JUK2"/>
<dbReference type="InterPro" id="IPR045318">
    <property type="entry name" value="EZH1/2-like"/>
</dbReference>
<dbReference type="GO" id="GO:0046976">
    <property type="term" value="F:histone H3K27 methyltransferase activity"/>
    <property type="evidence" value="ECO:0007669"/>
    <property type="project" value="TreeGrafter"/>
</dbReference>
<keyword evidence="6" id="KW-1185">Reference proteome</keyword>
<keyword evidence="1" id="KW-0805">Transcription regulation</keyword>
<protein>
    <recommendedName>
        <fullName evidence="4">SET domain-containing protein</fullName>
    </recommendedName>
</protein>
<proteinExistence type="predicted"/>
<evidence type="ECO:0000313" key="6">
    <source>
        <dbReference type="Proteomes" id="UP000077266"/>
    </source>
</evidence>
<name>A0A165JUK2_EXIGL</name>
<feature type="compositionally biased region" description="Low complexity" evidence="3">
    <location>
        <begin position="38"/>
        <end position="51"/>
    </location>
</feature>
<evidence type="ECO:0000313" key="5">
    <source>
        <dbReference type="EMBL" id="KZV95353.1"/>
    </source>
</evidence>
<dbReference type="EMBL" id="KV425958">
    <property type="protein sequence ID" value="KZV95353.1"/>
    <property type="molecule type" value="Genomic_DNA"/>
</dbReference>
<dbReference type="PANTHER" id="PTHR45747">
    <property type="entry name" value="HISTONE-LYSINE N-METHYLTRANSFERASE E(Z)"/>
    <property type="match status" value="1"/>
</dbReference>
<keyword evidence="2" id="KW-0804">Transcription</keyword>
<dbReference type="GO" id="GO:0005634">
    <property type="term" value="C:nucleus"/>
    <property type="evidence" value="ECO:0007669"/>
    <property type="project" value="TreeGrafter"/>
</dbReference>
<organism evidence="5 6">
    <name type="scientific">Exidia glandulosa HHB12029</name>
    <dbReference type="NCBI Taxonomy" id="1314781"/>
    <lineage>
        <taxon>Eukaryota</taxon>
        <taxon>Fungi</taxon>
        <taxon>Dikarya</taxon>
        <taxon>Basidiomycota</taxon>
        <taxon>Agaricomycotina</taxon>
        <taxon>Agaricomycetes</taxon>
        <taxon>Auriculariales</taxon>
        <taxon>Exidiaceae</taxon>
        <taxon>Exidia</taxon>
    </lineage>
</organism>
<dbReference type="PROSITE" id="PS50280">
    <property type="entry name" value="SET"/>
    <property type="match status" value="1"/>
</dbReference>
<dbReference type="GO" id="GO:0031507">
    <property type="term" value="P:heterochromatin formation"/>
    <property type="evidence" value="ECO:0007669"/>
    <property type="project" value="TreeGrafter"/>
</dbReference>
<dbReference type="Gene3D" id="2.170.270.10">
    <property type="entry name" value="SET domain"/>
    <property type="match status" value="1"/>
</dbReference>
<dbReference type="STRING" id="1314781.A0A165JUK2"/>
<evidence type="ECO:0000256" key="2">
    <source>
        <dbReference type="ARBA" id="ARBA00023163"/>
    </source>
</evidence>
<evidence type="ECO:0000256" key="1">
    <source>
        <dbReference type="ARBA" id="ARBA00023015"/>
    </source>
</evidence>
<evidence type="ECO:0000256" key="3">
    <source>
        <dbReference type="SAM" id="MobiDB-lite"/>
    </source>
</evidence>
<dbReference type="InterPro" id="IPR001214">
    <property type="entry name" value="SET_dom"/>
</dbReference>
<dbReference type="Proteomes" id="UP000077266">
    <property type="component" value="Unassembled WGS sequence"/>
</dbReference>
<accession>A0A165JUK2</accession>
<dbReference type="OrthoDB" id="6141102at2759"/>
<gene>
    <name evidence="5" type="ORF">EXIGLDRAFT_766266</name>
</gene>